<reference evidence="1 2" key="1">
    <citation type="submission" date="2016-12" db="EMBL/GenBank/DDBJ databases">
        <title>The draft genome sequence of HSLHS2.</title>
        <authorList>
            <person name="Hu D."/>
            <person name="Wang L."/>
            <person name="Shao Z."/>
        </authorList>
    </citation>
    <scope>NUCLEOTIDE SEQUENCE [LARGE SCALE GENOMIC DNA]</scope>
    <source>
        <strain evidence="1">MCCC 1A06712</strain>
    </source>
</reference>
<dbReference type="OrthoDB" id="8443793at2"/>
<dbReference type="InterPro" id="IPR003772">
    <property type="entry name" value="YceD"/>
</dbReference>
<protein>
    <recommendedName>
        <fullName evidence="3">50S ribosomal protein L34</fullName>
    </recommendedName>
</protein>
<dbReference type="Pfam" id="PF02620">
    <property type="entry name" value="YceD"/>
    <property type="match status" value="1"/>
</dbReference>
<accession>A0A251X2C1</accession>
<evidence type="ECO:0000313" key="1">
    <source>
        <dbReference type="EMBL" id="OUD10762.1"/>
    </source>
</evidence>
<proteinExistence type="predicted"/>
<dbReference type="RefSeq" id="WP_086450410.1">
    <property type="nucleotide sequence ID" value="NZ_MSPP01000001.1"/>
</dbReference>
<gene>
    <name evidence="1" type="ORF">BVC71_04570</name>
</gene>
<keyword evidence="2" id="KW-1185">Reference proteome</keyword>
<organism evidence="1 2">
    <name type="scientific">Marivivens niveibacter</name>
    <dbReference type="NCBI Taxonomy" id="1930667"/>
    <lineage>
        <taxon>Bacteria</taxon>
        <taxon>Pseudomonadati</taxon>
        <taxon>Pseudomonadota</taxon>
        <taxon>Alphaproteobacteria</taxon>
        <taxon>Rhodobacterales</taxon>
        <taxon>Paracoccaceae</taxon>
        <taxon>Marivivens group</taxon>
        <taxon>Marivivens</taxon>
    </lineage>
</organism>
<dbReference type="Proteomes" id="UP000194664">
    <property type="component" value="Unassembled WGS sequence"/>
</dbReference>
<dbReference type="EMBL" id="MSPP01000001">
    <property type="protein sequence ID" value="OUD10762.1"/>
    <property type="molecule type" value="Genomic_DNA"/>
</dbReference>
<name>A0A251X2C1_9RHOB</name>
<dbReference type="AlphaFoldDB" id="A0A251X2C1"/>
<evidence type="ECO:0008006" key="3">
    <source>
        <dbReference type="Google" id="ProtNLM"/>
    </source>
</evidence>
<comment type="caution">
    <text evidence="1">The sequence shown here is derived from an EMBL/GenBank/DDBJ whole genome shotgun (WGS) entry which is preliminary data.</text>
</comment>
<sequence length="185" mass="20474">MASTDKTILRLPDLQNRADTSFAIEPDAETRAKIRDALGINALRKLRFTGKLVPIGQKDWQLVAELGATVVQDCVVTLEPVTTRIDEKVIRNYMADFVEEPQMGETEMFEDETIEPLPTTIDLSVIMEESLSLHIPDFPRADGVELGQAVYTEPGVKPMTDEDARPFAGLASLKNALDKGDKTND</sequence>
<evidence type="ECO:0000313" key="2">
    <source>
        <dbReference type="Proteomes" id="UP000194664"/>
    </source>
</evidence>